<protein>
    <submittedName>
        <fullName evidence="3">Alpha/beta hydrolase</fullName>
    </submittedName>
</protein>
<proteinExistence type="predicted"/>
<reference evidence="3 4" key="1">
    <citation type="journal article" date="2015" name="Genome Announc.">
        <title>Draft Genome Sequence of Burkholderia sp. Strain PML1(12), an Ectomycorrhizosphere-Inhabiting Bacterium with Effective Mineral-Weathering Ability.</title>
        <authorList>
            <person name="Uroz S."/>
            <person name="Oger P."/>
        </authorList>
    </citation>
    <scope>NUCLEOTIDE SEQUENCE [LARGE SCALE GENOMIC DNA]</scope>
    <source>
        <strain evidence="4">PML1(12)</strain>
    </source>
</reference>
<evidence type="ECO:0000313" key="4">
    <source>
        <dbReference type="Proteomes" id="UP000035963"/>
    </source>
</evidence>
<keyword evidence="1 3" id="KW-0378">Hydrolase</keyword>
<dbReference type="PATRIC" id="fig|908627.4.peg.7555"/>
<dbReference type="PRINTS" id="PR00412">
    <property type="entry name" value="EPOXHYDRLASE"/>
</dbReference>
<keyword evidence="4" id="KW-1185">Reference proteome</keyword>
<evidence type="ECO:0000313" key="3">
    <source>
        <dbReference type="EMBL" id="KLU21861.1"/>
    </source>
</evidence>
<comment type="caution">
    <text evidence="3">The sequence shown here is derived from an EMBL/GenBank/DDBJ whole genome shotgun (WGS) entry which is preliminary data.</text>
</comment>
<name>A0A0J1CN80_9BURK</name>
<dbReference type="Proteomes" id="UP000035963">
    <property type="component" value="Unassembled WGS sequence"/>
</dbReference>
<sequence length="316" mass="34412">MNEYLRTTSADALTPARFEAASFREIFRDGSAAVKGVRLHYVEGGSGAPVLLIPGWPQSWYAWRYIMPLLVAAGRRVIALDPRGMGDSDHPSSGYDMTSVAADVHDFVRTLGLNEMGPIDVVGHDVGTWISYAYASDWPTDVKRLAVLDAALPGITPPAAPGIPSAEANVRSWHFAFNRLDDLPEILIQGRERAFLTWLFKAKSVNTWTIGPSDLDEYVRVNEAPGALRSALAFYRAAFSVEGLARNRARAEKPLDVPVLALGAEAGVGEILFKTMQQVASNVHGGVIDHVGHYMPEECPRAVVDHLLRFFDGTGG</sequence>
<dbReference type="AlphaFoldDB" id="A0A0J1CN80"/>
<dbReference type="SUPFAM" id="SSF53474">
    <property type="entry name" value="alpha/beta-Hydrolases"/>
    <property type="match status" value="1"/>
</dbReference>
<dbReference type="OrthoDB" id="9780765at2"/>
<dbReference type="Pfam" id="PF00561">
    <property type="entry name" value="Abhydrolase_1"/>
    <property type="match status" value="1"/>
</dbReference>
<organism evidence="3 4">
    <name type="scientific">Caballeronia mineralivorans PML1(12)</name>
    <dbReference type="NCBI Taxonomy" id="908627"/>
    <lineage>
        <taxon>Bacteria</taxon>
        <taxon>Pseudomonadati</taxon>
        <taxon>Pseudomonadota</taxon>
        <taxon>Betaproteobacteria</taxon>
        <taxon>Burkholderiales</taxon>
        <taxon>Burkholderiaceae</taxon>
        <taxon>Caballeronia</taxon>
    </lineage>
</organism>
<dbReference type="EMBL" id="AEJF01000199">
    <property type="protein sequence ID" value="KLU21861.1"/>
    <property type="molecule type" value="Genomic_DNA"/>
</dbReference>
<dbReference type="Gene3D" id="3.40.50.1820">
    <property type="entry name" value="alpha/beta hydrolase"/>
    <property type="match status" value="1"/>
</dbReference>
<feature type="domain" description="AB hydrolase-1" evidence="2">
    <location>
        <begin position="49"/>
        <end position="161"/>
    </location>
</feature>
<gene>
    <name evidence="3" type="ORF">EOS_33775</name>
</gene>
<dbReference type="PANTHER" id="PTHR43329">
    <property type="entry name" value="EPOXIDE HYDROLASE"/>
    <property type="match status" value="1"/>
</dbReference>
<dbReference type="InterPro" id="IPR000073">
    <property type="entry name" value="AB_hydrolase_1"/>
</dbReference>
<evidence type="ECO:0000256" key="1">
    <source>
        <dbReference type="ARBA" id="ARBA00022801"/>
    </source>
</evidence>
<dbReference type="InterPro" id="IPR000639">
    <property type="entry name" value="Epox_hydrolase-like"/>
</dbReference>
<dbReference type="GO" id="GO:0016787">
    <property type="term" value="F:hydrolase activity"/>
    <property type="evidence" value="ECO:0007669"/>
    <property type="project" value="UniProtKB-KW"/>
</dbReference>
<accession>A0A0J1CN80</accession>
<evidence type="ECO:0000259" key="2">
    <source>
        <dbReference type="Pfam" id="PF00561"/>
    </source>
</evidence>
<dbReference type="InterPro" id="IPR029058">
    <property type="entry name" value="AB_hydrolase_fold"/>
</dbReference>